<dbReference type="EMBL" id="HBFB01011347">
    <property type="protein sequence ID" value="CAD8674571.1"/>
    <property type="molecule type" value="Transcribed_RNA"/>
</dbReference>
<protein>
    <submittedName>
        <fullName evidence="2">Uncharacterized protein</fullName>
    </submittedName>
</protein>
<keyword evidence="1" id="KW-0472">Membrane</keyword>
<sequence length="115" mass="12274">MAVAPSNGKTLPQGVFSSGLCSCFDDMGSCIITCCVPCVTYGQNVERLQNGSGFFGACLLYYCCACCACFFAGGTRGQLRQKYGLKEDPCSDCCVHCWCSPCGLCQEARELKARG</sequence>
<accession>A0A7S0WN92</accession>
<reference evidence="2" key="1">
    <citation type="submission" date="2021-01" db="EMBL/GenBank/DDBJ databases">
        <authorList>
            <person name="Corre E."/>
            <person name="Pelletier E."/>
            <person name="Niang G."/>
            <person name="Scheremetjew M."/>
            <person name="Finn R."/>
            <person name="Kale V."/>
            <person name="Holt S."/>
            <person name="Cochrane G."/>
            <person name="Meng A."/>
            <person name="Brown T."/>
            <person name="Cohen L."/>
        </authorList>
    </citation>
    <scope>NUCLEOTIDE SEQUENCE</scope>
    <source>
        <strain evidence="2">SAG 11-49</strain>
    </source>
</reference>
<dbReference type="InterPro" id="IPR006461">
    <property type="entry name" value="PLAC_motif_containing"/>
</dbReference>
<evidence type="ECO:0000313" key="2">
    <source>
        <dbReference type="EMBL" id="CAD8674571.1"/>
    </source>
</evidence>
<organism evidence="2">
    <name type="scientific">Chlamydomonas leiostraca</name>
    <dbReference type="NCBI Taxonomy" id="1034604"/>
    <lineage>
        <taxon>Eukaryota</taxon>
        <taxon>Viridiplantae</taxon>
        <taxon>Chlorophyta</taxon>
        <taxon>core chlorophytes</taxon>
        <taxon>Chlorophyceae</taxon>
        <taxon>CS clade</taxon>
        <taxon>Chlamydomonadales</taxon>
        <taxon>Chlamydomonadaceae</taxon>
        <taxon>Chlamydomonas</taxon>
    </lineage>
</organism>
<name>A0A7S0WN92_9CHLO</name>
<evidence type="ECO:0000256" key="1">
    <source>
        <dbReference type="SAM" id="Phobius"/>
    </source>
</evidence>
<dbReference type="PANTHER" id="PTHR15907">
    <property type="entry name" value="DUF614 FAMILY PROTEIN-RELATED"/>
    <property type="match status" value="1"/>
</dbReference>
<keyword evidence="1" id="KW-1133">Transmembrane helix</keyword>
<gene>
    <name evidence="2" type="ORF">CLEI1391_LOCUS6419</name>
</gene>
<dbReference type="AlphaFoldDB" id="A0A7S0WN92"/>
<dbReference type="Pfam" id="PF04749">
    <property type="entry name" value="PLAC8"/>
    <property type="match status" value="1"/>
</dbReference>
<proteinExistence type="predicted"/>
<feature type="transmembrane region" description="Helical" evidence="1">
    <location>
        <begin position="54"/>
        <end position="73"/>
    </location>
</feature>
<dbReference type="NCBIfam" id="TIGR01571">
    <property type="entry name" value="A_thal_Cys_rich"/>
    <property type="match status" value="1"/>
</dbReference>
<keyword evidence="1" id="KW-0812">Transmembrane</keyword>